<organism evidence="1 2">
    <name type="scientific">Acer saccharum</name>
    <name type="common">Sugar maple</name>
    <dbReference type="NCBI Taxonomy" id="4024"/>
    <lineage>
        <taxon>Eukaryota</taxon>
        <taxon>Viridiplantae</taxon>
        <taxon>Streptophyta</taxon>
        <taxon>Embryophyta</taxon>
        <taxon>Tracheophyta</taxon>
        <taxon>Spermatophyta</taxon>
        <taxon>Magnoliopsida</taxon>
        <taxon>eudicotyledons</taxon>
        <taxon>Gunneridae</taxon>
        <taxon>Pentapetalae</taxon>
        <taxon>rosids</taxon>
        <taxon>malvids</taxon>
        <taxon>Sapindales</taxon>
        <taxon>Sapindaceae</taxon>
        <taxon>Hippocastanoideae</taxon>
        <taxon>Acereae</taxon>
        <taxon>Acer</taxon>
    </lineage>
</organism>
<comment type="caution">
    <text evidence="1">The sequence shown here is derived from an EMBL/GenBank/DDBJ whole genome shotgun (WGS) entry which is preliminary data.</text>
</comment>
<accession>A0AA39S1R3</accession>
<dbReference type="EMBL" id="JAUESC010000384">
    <property type="protein sequence ID" value="KAK0583219.1"/>
    <property type="molecule type" value="Genomic_DNA"/>
</dbReference>
<name>A0AA39S1R3_ACESA</name>
<keyword evidence="2" id="KW-1185">Reference proteome</keyword>
<evidence type="ECO:0000313" key="1">
    <source>
        <dbReference type="EMBL" id="KAK0583219.1"/>
    </source>
</evidence>
<dbReference type="AlphaFoldDB" id="A0AA39S1R3"/>
<evidence type="ECO:0000313" key="2">
    <source>
        <dbReference type="Proteomes" id="UP001168877"/>
    </source>
</evidence>
<protein>
    <submittedName>
        <fullName evidence="1">Uncharacterized protein</fullName>
    </submittedName>
</protein>
<dbReference type="Proteomes" id="UP001168877">
    <property type="component" value="Unassembled WGS sequence"/>
</dbReference>
<gene>
    <name evidence="1" type="ORF">LWI29_034723</name>
</gene>
<reference evidence="1" key="1">
    <citation type="journal article" date="2022" name="Plant J.">
        <title>Strategies of tolerance reflected in two North American maple genomes.</title>
        <authorList>
            <person name="McEvoy S.L."/>
            <person name="Sezen U.U."/>
            <person name="Trouern-Trend A."/>
            <person name="McMahon S.M."/>
            <person name="Schaberg P.G."/>
            <person name="Yang J."/>
            <person name="Wegrzyn J.L."/>
            <person name="Swenson N.G."/>
        </authorList>
    </citation>
    <scope>NUCLEOTIDE SEQUENCE</scope>
    <source>
        <strain evidence="1">NS2018</strain>
    </source>
</reference>
<sequence length="224" mass="24623">MEGQHNLEMSLNFGGNANDVSYQPEDDPNQHFVVAAGKSGNQPNALYSPQWTHFQKTPPNYVEFLAENSTFLENASGADMLESITLPVGGTQSVDGLAEIPRDFLFNKAEKACGYKPADSSLDMKGPHNEMQPASRSTSFQQQILSQHRRMRIADRLVSLQELLPHSAEGYGHYILGEQMTNEPLEEMMGKLLETNPAAATNLLESKGLYMRPVSLAEGPGKPS</sequence>
<proteinExistence type="predicted"/>
<reference evidence="1" key="2">
    <citation type="submission" date="2023-06" db="EMBL/GenBank/DDBJ databases">
        <authorList>
            <person name="Swenson N.G."/>
            <person name="Wegrzyn J.L."/>
            <person name="Mcevoy S.L."/>
        </authorList>
    </citation>
    <scope>NUCLEOTIDE SEQUENCE</scope>
    <source>
        <strain evidence="1">NS2018</strain>
        <tissue evidence="1">Leaf</tissue>
    </source>
</reference>